<name>A0A0D9X6A2_9ORYZ</name>
<dbReference type="Gramene" id="LPERR08G08000.1">
    <property type="protein sequence ID" value="LPERR08G08000.1"/>
    <property type="gene ID" value="LPERR08G08000"/>
</dbReference>
<dbReference type="SUPFAM" id="SSF48239">
    <property type="entry name" value="Terpenoid cyclases/Protein prenyltransferases"/>
    <property type="match status" value="2"/>
</dbReference>
<comment type="similarity">
    <text evidence="1">Belongs to the terpene cyclase/mutase family.</text>
</comment>
<reference evidence="5" key="3">
    <citation type="submission" date="2015-04" db="UniProtKB">
        <authorList>
            <consortium name="EnsemblPlants"/>
        </authorList>
    </citation>
    <scope>IDENTIFICATION</scope>
</reference>
<dbReference type="STRING" id="77586.A0A0D9X6A2"/>
<dbReference type="Proteomes" id="UP000032180">
    <property type="component" value="Chromosome 8"/>
</dbReference>
<evidence type="ECO:0000313" key="5">
    <source>
        <dbReference type="EnsemblPlants" id="LPERR08G08000.1"/>
    </source>
</evidence>
<evidence type="ECO:0000256" key="1">
    <source>
        <dbReference type="ARBA" id="ARBA00009755"/>
    </source>
</evidence>
<dbReference type="InterPro" id="IPR018333">
    <property type="entry name" value="Squalene_cyclase"/>
</dbReference>
<dbReference type="PANTHER" id="PTHR11764">
    <property type="entry name" value="TERPENE CYCLASE/MUTASE FAMILY MEMBER"/>
    <property type="match status" value="1"/>
</dbReference>
<dbReference type="InterPro" id="IPR032696">
    <property type="entry name" value="SQ_cyclase_C"/>
</dbReference>
<dbReference type="eggNOG" id="KOG0497">
    <property type="taxonomic scope" value="Eukaryota"/>
</dbReference>
<accession>A0A0D9X6A2</accession>
<proteinExistence type="inferred from homology"/>
<evidence type="ECO:0000313" key="6">
    <source>
        <dbReference type="Proteomes" id="UP000032180"/>
    </source>
</evidence>
<dbReference type="InterPro" id="IPR032697">
    <property type="entry name" value="SQ_cyclase_N"/>
</dbReference>
<dbReference type="EnsemblPlants" id="LPERR08G08000.1">
    <property type="protein sequence ID" value="LPERR08G08000.1"/>
    <property type="gene ID" value="LPERR08G08000"/>
</dbReference>
<evidence type="ECO:0000256" key="2">
    <source>
        <dbReference type="ARBA" id="ARBA00022737"/>
    </source>
</evidence>
<evidence type="ECO:0008006" key="7">
    <source>
        <dbReference type="Google" id="ProtNLM"/>
    </source>
</evidence>
<reference evidence="5 6" key="1">
    <citation type="submission" date="2012-08" db="EMBL/GenBank/DDBJ databases">
        <title>Oryza genome evolution.</title>
        <authorList>
            <person name="Wing R.A."/>
        </authorList>
    </citation>
    <scope>NUCLEOTIDE SEQUENCE</scope>
</reference>
<evidence type="ECO:0000259" key="4">
    <source>
        <dbReference type="Pfam" id="PF13249"/>
    </source>
</evidence>
<dbReference type="AlphaFoldDB" id="A0A0D9X6A2"/>
<dbReference type="GO" id="GO:0016866">
    <property type="term" value="F:intramolecular transferase activity"/>
    <property type="evidence" value="ECO:0007669"/>
    <property type="project" value="InterPro"/>
</dbReference>
<dbReference type="PANTHER" id="PTHR11764:SF89">
    <property type="entry name" value="TERPENE CYCLASE_MUTASE FAMILY MEMBER"/>
    <property type="match status" value="1"/>
</dbReference>
<evidence type="ECO:0000259" key="3">
    <source>
        <dbReference type="Pfam" id="PF13243"/>
    </source>
</evidence>
<keyword evidence="6" id="KW-1185">Reference proteome</keyword>
<dbReference type="Pfam" id="PF13249">
    <property type="entry name" value="SQHop_cyclase_N"/>
    <property type="match status" value="1"/>
</dbReference>
<feature type="domain" description="Squalene cyclase C-terminal" evidence="3">
    <location>
        <begin position="400"/>
        <end position="521"/>
    </location>
</feature>
<feature type="domain" description="Squalene cyclase N-terminal" evidence="4">
    <location>
        <begin position="116"/>
        <end position="274"/>
    </location>
</feature>
<dbReference type="Pfam" id="PF13243">
    <property type="entry name" value="SQHop_cyclase_C"/>
    <property type="match status" value="1"/>
</dbReference>
<dbReference type="Gene3D" id="1.50.10.20">
    <property type="match status" value="2"/>
</dbReference>
<dbReference type="GO" id="GO:0016104">
    <property type="term" value="P:triterpenoid biosynthetic process"/>
    <property type="evidence" value="ECO:0007669"/>
    <property type="project" value="InterPro"/>
</dbReference>
<organism evidence="5 6">
    <name type="scientific">Leersia perrieri</name>
    <dbReference type="NCBI Taxonomy" id="77586"/>
    <lineage>
        <taxon>Eukaryota</taxon>
        <taxon>Viridiplantae</taxon>
        <taxon>Streptophyta</taxon>
        <taxon>Embryophyta</taxon>
        <taxon>Tracheophyta</taxon>
        <taxon>Spermatophyta</taxon>
        <taxon>Magnoliopsida</taxon>
        <taxon>Liliopsida</taxon>
        <taxon>Poales</taxon>
        <taxon>Poaceae</taxon>
        <taxon>BOP clade</taxon>
        <taxon>Oryzoideae</taxon>
        <taxon>Oryzeae</taxon>
        <taxon>Oryzinae</taxon>
        <taxon>Leersia</taxon>
    </lineage>
</organism>
<dbReference type="GO" id="GO:0005811">
    <property type="term" value="C:lipid droplet"/>
    <property type="evidence" value="ECO:0007669"/>
    <property type="project" value="InterPro"/>
</dbReference>
<dbReference type="InterPro" id="IPR008930">
    <property type="entry name" value="Terpenoid_cyclase/PrenylTrfase"/>
</dbReference>
<sequence>MWRLKIGHGEGKWLHTTSNFHGRQVWEFDPDAGTPEERAKVERLRDEFTRNRFRQREPQDELIRMQFEKQSKKNNLSSEKPAVKLNDEDEVTVDIVMASVRRALDRMAELQAEDALSAEHQREICRHIYNHQNEDGGWGFQIMGPSTMFGSCLNYTTLRLLGETKKNNDDPLARARAWILSNGSATAAPQWTKILLSVIGVYDWSGNNPMIPELWLIPSFLPIHPGRFWNFTRTVYTSISYLYAKKFVARITPTILSLRDELYSVPYTEVDWNKARGNCAKADIRYPPSLMNRVISTCLNNFVEPIYDGTQNWEIGLIVQSICSTGLIDEYGPTIQRAHSYIKKAQVPRNHPGDQSRWYRHISKGSWALSTVDNGWGSSDTTAEVLRALLLLSKFSPNLVGKPMEEERLRDTVDFLLSLKNKDGSISTFEQQRSYLWIEVYIEGSCTHAVNTAWAMLALIAAGQMERDQTPLHRAAKVLINVQLETGDFPQQMHVGCFNSSVYFNYPNYRNLYPMWALAEYGRRLGNS</sequence>
<reference evidence="6" key="2">
    <citation type="submission" date="2013-12" db="EMBL/GenBank/DDBJ databases">
        <authorList>
            <person name="Yu Y."/>
            <person name="Lee S."/>
            <person name="de Baynast K."/>
            <person name="Wissotski M."/>
            <person name="Liu L."/>
            <person name="Talag J."/>
            <person name="Goicoechea J."/>
            <person name="Angelova A."/>
            <person name="Jetty R."/>
            <person name="Kudrna D."/>
            <person name="Golser W."/>
            <person name="Rivera L."/>
            <person name="Zhang J."/>
            <person name="Wing R."/>
        </authorList>
    </citation>
    <scope>NUCLEOTIDE SEQUENCE</scope>
</reference>
<keyword evidence="2" id="KW-0677">Repeat</keyword>
<protein>
    <recommendedName>
        <fullName evidence="7">Squalene cyclase N-terminal domain-containing protein</fullName>
    </recommendedName>
</protein>